<protein>
    <recommendedName>
        <fullName evidence="4">ABC transporter domain-containing protein</fullName>
    </recommendedName>
</protein>
<dbReference type="PATRIC" id="fig|1178515.4.peg.614"/>
<dbReference type="KEGG" id="pswu:SY83_03115"/>
<dbReference type="InterPro" id="IPR027417">
    <property type="entry name" value="P-loop_NTPase"/>
</dbReference>
<dbReference type="EMBL" id="CP011388">
    <property type="protein sequence ID" value="ANE45477.1"/>
    <property type="molecule type" value="Genomic_DNA"/>
</dbReference>
<dbReference type="Proteomes" id="UP000076927">
    <property type="component" value="Chromosome"/>
</dbReference>
<evidence type="ECO:0000259" key="4">
    <source>
        <dbReference type="PROSITE" id="PS50893"/>
    </source>
</evidence>
<feature type="domain" description="ABC transporter" evidence="4">
    <location>
        <begin position="6"/>
        <end position="234"/>
    </location>
</feature>
<dbReference type="GO" id="GO:0005524">
    <property type="term" value="F:ATP binding"/>
    <property type="evidence" value="ECO:0007669"/>
    <property type="project" value="UniProtKB-KW"/>
</dbReference>
<evidence type="ECO:0000256" key="1">
    <source>
        <dbReference type="ARBA" id="ARBA00022448"/>
    </source>
</evidence>
<dbReference type="RefSeq" id="WP_068604171.1">
    <property type="nucleotide sequence ID" value="NZ_CP011388.1"/>
</dbReference>
<keyword evidence="1" id="KW-0813">Transport</keyword>
<dbReference type="GO" id="GO:0022857">
    <property type="term" value="F:transmembrane transporter activity"/>
    <property type="evidence" value="ECO:0007669"/>
    <property type="project" value="TreeGrafter"/>
</dbReference>
<dbReference type="PANTHER" id="PTHR24220">
    <property type="entry name" value="IMPORT ATP-BINDING PROTEIN"/>
    <property type="match status" value="1"/>
</dbReference>
<dbReference type="InterPro" id="IPR017911">
    <property type="entry name" value="MacB-like_ATP-bd"/>
</dbReference>
<dbReference type="InterPro" id="IPR003439">
    <property type="entry name" value="ABC_transporter-like_ATP-bd"/>
</dbReference>
<proteinExistence type="predicted"/>
<dbReference type="InterPro" id="IPR015854">
    <property type="entry name" value="ABC_transpr_LolD-like"/>
</dbReference>
<dbReference type="CDD" id="cd03255">
    <property type="entry name" value="ABC_MJ0796_LolCDE_FtsE"/>
    <property type="match status" value="1"/>
</dbReference>
<dbReference type="GO" id="GO:0005886">
    <property type="term" value="C:plasma membrane"/>
    <property type="evidence" value="ECO:0007669"/>
    <property type="project" value="TreeGrafter"/>
</dbReference>
<dbReference type="STRING" id="1178515.SY83_03115"/>
<evidence type="ECO:0000313" key="6">
    <source>
        <dbReference type="Proteomes" id="UP000076927"/>
    </source>
</evidence>
<accession>A0A172TF16</accession>
<evidence type="ECO:0000256" key="2">
    <source>
        <dbReference type="ARBA" id="ARBA00022741"/>
    </source>
</evidence>
<sequence>MQETAIECTNLVKSIRVNGQEEVLLRIEALRIMRGEQVVLTGPSGSGKTTLLQLISGMDLPTSGEVTLFNHALHSLSEAERDSIRGQRIGIVFQDFLLFPHFSAIDNVLVQRMAAGIPAGIAQQRAKDLLTRMNLGHRMHTKAGLLSRGEQQRVAIARAMLHEPELLLADEPTGNLDAQMGAEIVEQMRELCNATGQTLLMVTHDQHLAAQFPRRESMSRLQEAKTNALTAEAAL</sequence>
<organism evidence="5 6">
    <name type="scientific">Paenibacillus swuensis</name>
    <dbReference type="NCBI Taxonomy" id="1178515"/>
    <lineage>
        <taxon>Bacteria</taxon>
        <taxon>Bacillati</taxon>
        <taxon>Bacillota</taxon>
        <taxon>Bacilli</taxon>
        <taxon>Bacillales</taxon>
        <taxon>Paenibacillaceae</taxon>
        <taxon>Paenibacillus</taxon>
    </lineage>
</organism>
<dbReference type="InterPro" id="IPR003593">
    <property type="entry name" value="AAA+_ATPase"/>
</dbReference>
<dbReference type="GO" id="GO:0016887">
    <property type="term" value="F:ATP hydrolysis activity"/>
    <property type="evidence" value="ECO:0007669"/>
    <property type="project" value="InterPro"/>
</dbReference>
<dbReference type="Pfam" id="PF00005">
    <property type="entry name" value="ABC_tran"/>
    <property type="match status" value="1"/>
</dbReference>
<dbReference type="PANTHER" id="PTHR24220:SF659">
    <property type="entry name" value="TRANSPORTER, PUTATIVE-RELATED"/>
    <property type="match status" value="1"/>
</dbReference>
<dbReference type="SUPFAM" id="SSF52540">
    <property type="entry name" value="P-loop containing nucleoside triphosphate hydrolases"/>
    <property type="match status" value="1"/>
</dbReference>
<keyword evidence="3" id="KW-0067">ATP-binding</keyword>
<dbReference type="AlphaFoldDB" id="A0A172TF16"/>
<reference evidence="5 6" key="1">
    <citation type="submission" date="2015-01" db="EMBL/GenBank/DDBJ databases">
        <title>Paenibacillus swuensis/DY6/whole genome sequencing.</title>
        <authorList>
            <person name="Kim M.K."/>
            <person name="Srinivasan S."/>
            <person name="Lee J.-J."/>
        </authorList>
    </citation>
    <scope>NUCLEOTIDE SEQUENCE [LARGE SCALE GENOMIC DNA]</scope>
    <source>
        <strain evidence="5 6">DY6</strain>
    </source>
</reference>
<dbReference type="SMART" id="SM00382">
    <property type="entry name" value="AAA"/>
    <property type="match status" value="1"/>
</dbReference>
<dbReference type="PROSITE" id="PS50893">
    <property type="entry name" value="ABC_TRANSPORTER_2"/>
    <property type="match status" value="1"/>
</dbReference>
<dbReference type="Gene3D" id="3.40.50.300">
    <property type="entry name" value="P-loop containing nucleotide triphosphate hydrolases"/>
    <property type="match status" value="1"/>
</dbReference>
<keyword evidence="6" id="KW-1185">Reference proteome</keyword>
<name>A0A172TF16_9BACL</name>
<keyword evidence="2" id="KW-0547">Nucleotide-binding</keyword>
<gene>
    <name evidence="5" type="ORF">SY83_03115</name>
</gene>
<evidence type="ECO:0000313" key="5">
    <source>
        <dbReference type="EMBL" id="ANE45477.1"/>
    </source>
</evidence>
<evidence type="ECO:0000256" key="3">
    <source>
        <dbReference type="ARBA" id="ARBA00022840"/>
    </source>
</evidence>